<dbReference type="AlphaFoldDB" id="A0A1J5QFY8"/>
<reference evidence="1" key="1">
    <citation type="submission" date="2016-10" db="EMBL/GenBank/DDBJ databases">
        <title>Sequence of Gallionella enrichment culture.</title>
        <authorList>
            <person name="Poehlein A."/>
            <person name="Muehling M."/>
            <person name="Daniel R."/>
        </authorList>
    </citation>
    <scope>NUCLEOTIDE SEQUENCE</scope>
</reference>
<dbReference type="EMBL" id="MLJW01000803">
    <property type="protein sequence ID" value="OIQ82454.1"/>
    <property type="molecule type" value="Genomic_DNA"/>
</dbReference>
<evidence type="ECO:0000313" key="1">
    <source>
        <dbReference type="EMBL" id="OIQ82454.1"/>
    </source>
</evidence>
<proteinExistence type="predicted"/>
<gene>
    <name evidence="1" type="ORF">GALL_357680</name>
</gene>
<accession>A0A1J5QFY8</accession>
<sequence>MARIRRVSHLGDGTDARQRVADVVRQHRHQRALRRLFLAAYQRFPAACEVRGHLVDCLCQRAQFCGAGLGDFVVQPACAELRSGVQDGGYGPDDGALQKNARKEQQQDCKDHRNAQPKQRGTLCRFQPVFQVVPFQGQQALGMCGNGFIAAEHAGFDAGVEGLFQRIVGLSLVAVQDAAGFGQKFAIALLQFFDGILLFLAIGQLAQLLEMLSDLERVAVIFHPGLRIGQKIGVEQLLHLSIEVATGLLDFLNQRVDALRFLRGLLPLAYAKRAGGDGQYQQQHEGQFVDQEQLIEGAGLAHGR</sequence>
<name>A0A1J5QFY8_9ZZZZ</name>
<organism evidence="1">
    <name type="scientific">mine drainage metagenome</name>
    <dbReference type="NCBI Taxonomy" id="410659"/>
    <lineage>
        <taxon>unclassified sequences</taxon>
        <taxon>metagenomes</taxon>
        <taxon>ecological metagenomes</taxon>
    </lineage>
</organism>
<protein>
    <submittedName>
        <fullName evidence="1">Uncharacterized protein</fullName>
    </submittedName>
</protein>
<comment type="caution">
    <text evidence="1">The sequence shown here is derived from an EMBL/GenBank/DDBJ whole genome shotgun (WGS) entry which is preliminary data.</text>
</comment>